<feature type="region of interest" description="Disordered" evidence="6">
    <location>
        <begin position="41"/>
        <end position="206"/>
    </location>
</feature>
<sequence length="377" mass="39116">MAQELLSVGRGGGGPSCLCTGARRREVMLARAKEPAKIFSMERVSAAPSPSNSAPAAAEPPAAPGSACPTPSGGTPGAARPPRPRVAPGSGGSAGAAGPRAGRAQEGRRPTANRTPSEPPGAGGAAARGAGPGAQAKARSSSANARPKMGGPPPPVERKDVGKVPAYLKRRQEEMAEAKRQAERPVSPQPPPGYRKVDEAEKQGTLDVLRQRKAEVEKAQRNLPFKIETVGQKNRESDLSNRMAHIDKLMGMFSQPRVFIPVDAEPIAVSIPPLAGASPAADREDGGAAAGAQRGRNGGGMREAMQRPSSGEDPQRRQPSRESRAAANAERRRQNSIIHPWEQDSPGAATAASSPVKTGVQVAAPPGGKSNFSFDWQ</sequence>
<dbReference type="PANTHER" id="PTHR21490">
    <property type="entry name" value="ENKURIN-RELATED"/>
    <property type="match status" value="1"/>
</dbReference>
<name>A0A7S4QX42_9DINO</name>
<feature type="domain" description="Enkurin" evidence="7">
    <location>
        <begin position="169"/>
        <end position="261"/>
    </location>
</feature>
<dbReference type="GO" id="GO:0005929">
    <property type="term" value="C:cilium"/>
    <property type="evidence" value="ECO:0007669"/>
    <property type="project" value="UniProtKB-SubCell"/>
</dbReference>
<evidence type="ECO:0000256" key="2">
    <source>
        <dbReference type="ARBA" id="ARBA00004245"/>
    </source>
</evidence>
<dbReference type="InterPro" id="IPR052102">
    <property type="entry name" value="Enkurin_domain-protein"/>
</dbReference>
<dbReference type="GO" id="GO:0005881">
    <property type="term" value="C:cytoplasmic microtubule"/>
    <property type="evidence" value="ECO:0007669"/>
    <property type="project" value="TreeGrafter"/>
</dbReference>
<gene>
    <name evidence="8" type="ORF">AMON00008_LOCUS26979</name>
</gene>
<organism evidence="8">
    <name type="scientific">Alexandrium monilatum</name>
    <dbReference type="NCBI Taxonomy" id="311494"/>
    <lineage>
        <taxon>Eukaryota</taxon>
        <taxon>Sar</taxon>
        <taxon>Alveolata</taxon>
        <taxon>Dinophyceae</taxon>
        <taxon>Gonyaulacales</taxon>
        <taxon>Pyrocystaceae</taxon>
        <taxon>Alexandrium</taxon>
    </lineage>
</organism>
<dbReference type="EMBL" id="HBNR01038989">
    <property type="protein sequence ID" value="CAE4596665.1"/>
    <property type="molecule type" value="Transcribed_RNA"/>
</dbReference>
<accession>A0A7S4QX42</accession>
<keyword evidence="5" id="KW-0966">Cell projection</keyword>
<dbReference type="PANTHER" id="PTHR21490:SF2">
    <property type="entry name" value="ENKURIN DOMAIN-CONTAINING PROTEIN 1"/>
    <property type="match status" value="1"/>
</dbReference>
<dbReference type="Pfam" id="PF13864">
    <property type="entry name" value="Enkurin"/>
    <property type="match status" value="1"/>
</dbReference>
<evidence type="ECO:0000256" key="1">
    <source>
        <dbReference type="ARBA" id="ARBA00004138"/>
    </source>
</evidence>
<evidence type="ECO:0000256" key="3">
    <source>
        <dbReference type="ARBA" id="ARBA00022490"/>
    </source>
</evidence>
<evidence type="ECO:0000256" key="4">
    <source>
        <dbReference type="ARBA" id="ARBA00023212"/>
    </source>
</evidence>
<dbReference type="PROSITE" id="PS51665">
    <property type="entry name" value="ENKURIN"/>
    <property type="match status" value="1"/>
</dbReference>
<protein>
    <recommendedName>
        <fullName evidence="7">Enkurin domain-containing protein</fullName>
    </recommendedName>
</protein>
<dbReference type="InterPro" id="IPR027012">
    <property type="entry name" value="Enkurin_dom"/>
</dbReference>
<evidence type="ECO:0000256" key="6">
    <source>
        <dbReference type="SAM" id="MobiDB-lite"/>
    </source>
</evidence>
<evidence type="ECO:0000259" key="7">
    <source>
        <dbReference type="PROSITE" id="PS51665"/>
    </source>
</evidence>
<feature type="compositionally biased region" description="Gly residues" evidence="6">
    <location>
        <begin position="121"/>
        <end position="132"/>
    </location>
</feature>
<dbReference type="AlphaFoldDB" id="A0A7S4QX42"/>
<evidence type="ECO:0000256" key="5">
    <source>
        <dbReference type="ARBA" id="ARBA00023273"/>
    </source>
</evidence>
<keyword evidence="4" id="KW-0206">Cytoskeleton</keyword>
<feature type="compositionally biased region" description="Low complexity" evidence="6">
    <location>
        <begin position="45"/>
        <end position="78"/>
    </location>
</feature>
<comment type="subcellular location">
    <subcellularLocation>
        <location evidence="1">Cell projection</location>
        <location evidence="1">Cilium</location>
    </subcellularLocation>
    <subcellularLocation>
        <location evidence="2">Cytoplasm</location>
        <location evidence="2">Cytoskeleton</location>
    </subcellularLocation>
</comment>
<feature type="region of interest" description="Disordered" evidence="6">
    <location>
        <begin position="272"/>
        <end position="377"/>
    </location>
</feature>
<keyword evidence="3" id="KW-0963">Cytoplasm</keyword>
<proteinExistence type="predicted"/>
<feature type="compositionally biased region" description="Basic and acidic residues" evidence="6">
    <location>
        <begin position="313"/>
        <end position="333"/>
    </location>
</feature>
<evidence type="ECO:0000313" key="8">
    <source>
        <dbReference type="EMBL" id="CAE4596665.1"/>
    </source>
</evidence>
<feature type="compositionally biased region" description="Basic and acidic residues" evidence="6">
    <location>
        <begin position="195"/>
        <end position="206"/>
    </location>
</feature>
<feature type="compositionally biased region" description="Basic and acidic residues" evidence="6">
    <location>
        <begin position="170"/>
        <end position="183"/>
    </location>
</feature>
<reference evidence="8" key="1">
    <citation type="submission" date="2021-01" db="EMBL/GenBank/DDBJ databases">
        <authorList>
            <person name="Corre E."/>
            <person name="Pelletier E."/>
            <person name="Niang G."/>
            <person name="Scheremetjew M."/>
            <person name="Finn R."/>
            <person name="Kale V."/>
            <person name="Holt S."/>
            <person name="Cochrane G."/>
            <person name="Meng A."/>
            <person name="Brown T."/>
            <person name="Cohen L."/>
        </authorList>
    </citation>
    <scope>NUCLEOTIDE SEQUENCE</scope>
    <source>
        <strain evidence="8">CCMP3105</strain>
    </source>
</reference>